<evidence type="ECO:0000256" key="9">
    <source>
        <dbReference type="ARBA" id="ARBA00023141"/>
    </source>
</evidence>
<dbReference type="HAMAP" id="MF_00109">
    <property type="entry name" value="Shikimate_kinase"/>
    <property type="match status" value="1"/>
</dbReference>
<evidence type="ECO:0000256" key="10">
    <source>
        <dbReference type="ARBA" id="ARBA00048567"/>
    </source>
</evidence>
<feature type="binding site" evidence="11">
    <location>
        <position position="70"/>
    </location>
    <ligand>
        <name>substrate</name>
    </ligand>
</feature>
<dbReference type="PANTHER" id="PTHR21087:SF16">
    <property type="entry name" value="SHIKIMATE KINASE 1, CHLOROPLASTIC"/>
    <property type="match status" value="1"/>
</dbReference>
<dbReference type="InterPro" id="IPR027417">
    <property type="entry name" value="P-loop_NTPase"/>
</dbReference>
<feature type="binding site" evidence="11">
    <location>
        <position position="144"/>
    </location>
    <ligand>
        <name>substrate</name>
    </ligand>
</feature>
<gene>
    <name evidence="11" type="primary">aroK</name>
    <name evidence="12" type="ORF">ENF32_04240</name>
</gene>
<dbReference type="GO" id="GO:0008652">
    <property type="term" value="P:amino acid biosynthetic process"/>
    <property type="evidence" value="ECO:0007669"/>
    <property type="project" value="UniProtKB-KW"/>
</dbReference>
<dbReference type="InterPro" id="IPR023000">
    <property type="entry name" value="Shikimate_kinase_CS"/>
</dbReference>
<evidence type="ECO:0000256" key="5">
    <source>
        <dbReference type="ARBA" id="ARBA00022679"/>
    </source>
</evidence>
<evidence type="ECO:0000256" key="2">
    <source>
        <dbReference type="ARBA" id="ARBA00006997"/>
    </source>
</evidence>
<comment type="subcellular location">
    <subcellularLocation>
        <location evidence="11">Cytoplasm</location>
    </subcellularLocation>
</comment>
<evidence type="ECO:0000256" key="6">
    <source>
        <dbReference type="ARBA" id="ARBA00022741"/>
    </source>
</evidence>
<dbReference type="GO" id="GO:0004765">
    <property type="term" value="F:shikimate kinase activity"/>
    <property type="evidence" value="ECO:0007669"/>
    <property type="project" value="UniProtKB-UniRule"/>
</dbReference>
<dbReference type="InterPro" id="IPR031322">
    <property type="entry name" value="Shikimate/glucono_kinase"/>
</dbReference>
<dbReference type="SUPFAM" id="SSF52540">
    <property type="entry name" value="P-loop containing nucleoside triphosphate hydrolases"/>
    <property type="match status" value="1"/>
</dbReference>
<dbReference type="InterPro" id="IPR000623">
    <property type="entry name" value="Shikimate_kinase/TSH1"/>
</dbReference>
<dbReference type="AlphaFoldDB" id="A0A7C0YDJ1"/>
<dbReference type="Pfam" id="PF01202">
    <property type="entry name" value="SKI"/>
    <property type="match status" value="1"/>
</dbReference>
<comment type="function">
    <text evidence="11">Catalyzes the specific phosphorylation of the 3-hydroxyl group of shikimic acid using ATP as a cosubstrate.</text>
</comment>
<keyword evidence="11" id="KW-0479">Metal-binding</keyword>
<feature type="binding site" evidence="11">
    <location>
        <position position="46"/>
    </location>
    <ligand>
        <name>substrate</name>
    </ligand>
</feature>
<protein>
    <recommendedName>
        <fullName evidence="3 11">Shikimate kinase</fullName>
        <shortName evidence="11">SK</shortName>
        <ecNumber evidence="3 11">2.7.1.71</ecNumber>
    </recommendedName>
</protein>
<dbReference type="CDD" id="cd00464">
    <property type="entry name" value="SK"/>
    <property type="match status" value="1"/>
</dbReference>
<comment type="subunit">
    <text evidence="11">Monomer.</text>
</comment>
<proteinExistence type="inferred from homology"/>
<evidence type="ECO:0000256" key="4">
    <source>
        <dbReference type="ARBA" id="ARBA00022605"/>
    </source>
</evidence>
<accession>A0A7C0YDJ1</accession>
<dbReference type="EMBL" id="DQWS01000160">
    <property type="protein sequence ID" value="HDD53259.1"/>
    <property type="molecule type" value="Genomic_DNA"/>
</dbReference>
<reference evidence="12" key="1">
    <citation type="journal article" date="2020" name="mSystems">
        <title>Genome- and Community-Level Interaction Insights into Carbon Utilization and Element Cycling Functions of Hydrothermarchaeota in Hydrothermal Sediment.</title>
        <authorList>
            <person name="Zhou Z."/>
            <person name="Liu Y."/>
            <person name="Xu W."/>
            <person name="Pan J."/>
            <person name="Luo Z.H."/>
            <person name="Li M."/>
        </authorList>
    </citation>
    <scope>NUCLEOTIDE SEQUENCE [LARGE SCALE GENOMIC DNA]</scope>
    <source>
        <strain evidence="12">HyVt-115</strain>
    </source>
</reference>
<feature type="binding site" evidence="11">
    <location>
        <position position="128"/>
    </location>
    <ligand>
        <name>ATP</name>
        <dbReference type="ChEBI" id="CHEBI:30616"/>
    </ligand>
</feature>
<dbReference type="GO" id="GO:0005524">
    <property type="term" value="F:ATP binding"/>
    <property type="evidence" value="ECO:0007669"/>
    <property type="project" value="UniProtKB-UniRule"/>
</dbReference>
<dbReference type="UniPathway" id="UPA00053">
    <property type="reaction ID" value="UER00088"/>
</dbReference>
<keyword evidence="7 11" id="KW-0418">Kinase</keyword>
<keyword evidence="4 11" id="KW-0028">Amino-acid biosynthesis</keyword>
<evidence type="ECO:0000256" key="7">
    <source>
        <dbReference type="ARBA" id="ARBA00022777"/>
    </source>
</evidence>
<organism evidence="12">
    <name type="scientific">Thermosulfidibacter takaii</name>
    <dbReference type="NCBI Taxonomy" id="412593"/>
    <lineage>
        <taxon>Bacteria</taxon>
        <taxon>Pseudomonadati</taxon>
        <taxon>Thermosulfidibacterota</taxon>
        <taxon>Thermosulfidibacteria</taxon>
        <taxon>Thermosulfidibacterales</taxon>
        <taxon>Thermosulfidibacteraceae</taxon>
    </lineage>
</organism>
<keyword evidence="11" id="KW-0460">Magnesium</keyword>
<sequence>MGGLSGEGEDILKGRPLFLLGFMGAGKTTVGSLLARTLGCSFVDLDALIVERVGKSIVDIFETEGEESFRRYETEALESVAEGAMVVATGGGVVTREENWKVLDKGITVALMASPEVLMRRLGRGEGRPLLHGEKDWRELLNERESLYRRAQLVIDTTCLTPEEVVDCILGALEEGF</sequence>
<comment type="caution">
    <text evidence="11">Lacks conserved residue(s) required for the propagation of feature annotation.</text>
</comment>
<comment type="pathway">
    <text evidence="1 11">Metabolic intermediate biosynthesis; chorismate biosynthesis; chorismate from D-erythrose 4-phosphate and phosphoenolpyruvate: step 5/7.</text>
</comment>
<evidence type="ECO:0000256" key="1">
    <source>
        <dbReference type="ARBA" id="ARBA00004842"/>
    </source>
</evidence>
<evidence type="ECO:0000256" key="11">
    <source>
        <dbReference type="HAMAP-Rule" id="MF_00109"/>
    </source>
</evidence>
<dbReference type="PANTHER" id="PTHR21087">
    <property type="entry name" value="SHIKIMATE KINASE"/>
    <property type="match status" value="1"/>
</dbReference>
<keyword evidence="5 11" id="KW-0808">Transferase</keyword>
<dbReference type="GO" id="GO:0005829">
    <property type="term" value="C:cytosol"/>
    <property type="evidence" value="ECO:0007669"/>
    <property type="project" value="TreeGrafter"/>
</dbReference>
<dbReference type="EC" id="2.7.1.71" evidence="3 11"/>
<keyword evidence="8 11" id="KW-0067">ATP-binding</keyword>
<feature type="binding site" evidence="11">
    <location>
        <position position="91"/>
    </location>
    <ligand>
        <name>substrate</name>
    </ligand>
</feature>
<dbReference type="Gene3D" id="3.40.50.300">
    <property type="entry name" value="P-loop containing nucleotide triphosphate hydrolases"/>
    <property type="match status" value="1"/>
</dbReference>
<comment type="caution">
    <text evidence="12">The sequence shown here is derived from an EMBL/GenBank/DDBJ whole genome shotgun (WGS) entry which is preliminary data.</text>
</comment>
<dbReference type="GO" id="GO:0009073">
    <property type="term" value="P:aromatic amino acid family biosynthetic process"/>
    <property type="evidence" value="ECO:0007669"/>
    <property type="project" value="UniProtKB-KW"/>
</dbReference>
<evidence type="ECO:0000256" key="3">
    <source>
        <dbReference type="ARBA" id="ARBA00012154"/>
    </source>
</evidence>
<dbReference type="GO" id="GO:0000287">
    <property type="term" value="F:magnesium ion binding"/>
    <property type="evidence" value="ECO:0007669"/>
    <property type="project" value="UniProtKB-UniRule"/>
</dbReference>
<dbReference type="GO" id="GO:0009423">
    <property type="term" value="P:chorismate biosynthetic process"/>
    <property type="evidence" value="ECO:0007669"/>
    <property type="project" value="UniProtKB-UniRule"/>
</dbReference>
<keyword evidence="6 11" id="KW-0547">Nucleotide-binding</keyword>
<keyword evidence="11" id="KW-0963">Cytoplasm</keyword>
<comment type="cofactor">
    <cofactor evidence="11">
        <name>Mg(2+)</name>
        <dbReference type="ChEBI" id="CHEBI:18420"/>
    </cofactor>
    <text evidence="11">Binds 1 Mg(2+) ion per subunit.</text>
</comment>
<name>A0A7C0YDJ1_9BACT</name>
<dbReference type="PROSITE" id="PS01128">
    <property type="entry name" value="SHIKIMATE_KINASE"/>
    <property type="match status" value="1"/>
</dbReference>
<dbReference type="PRINTS" id="PR01100">
    <property type="entry name" value="SHIKIMTKNASE"/>
</dbReference>
<feature type="binding site" evidence="11">
    <location>
        <position position="28"/>
    </location>
    <ligand>
        <name>Mg(2+)</name>
        <dbReference type="ChEBI" id="CHEBI:18420"/>
    </ligand>
</feature>
<dbReference type="Proteomes" id="UP000885690">
    <property type="component" value="Unassembled WGS sequence"/>
</dbReference>
<evidence type="ECO:0000313" key="12">
    <source>
        <dbReference type="EMBL" id="HDD53259.1"/>
    </source>
</evidence>
<keyword evidence="9 11" id="KW-0057">Aromatic amino acid biosynthesis</keyword>
<comment type="similarity">
    <text evidence="2 11">Belongs to the shikimate kinase family.</text>
</comment>
<comment type="catalytic activity">
    <reaction evidence="10 11">
        <text>shikimate + ATP = 3-phosphoshikimate + ADP + H(+)</text>
        <dbReference type="Rhea" id="RHEA:13121"/>
        <dbReference type="ChEBI" id="CHEBI:15378"/>
        <dbReference type="ChEBI" id="CHEBI:30616"/>
        <dbReference type="ChEBI" id="CHEBI:36208"/>
        <dbReference type="ChEBI" id="CHEBI:145989"/>
        <dbReference type="ChEBI" id="CHEBI:456216"/>
        <dbReference type="EC" id="2.7.1.71"/>
    </reaction>
</comment>
<feature type="binding site" evidence="11">
    <location>
        <begin position="24"/>
        <end position="29"/>
    </location>
    <ligand>
        <name>ATP</name>
        <dbReference type="ChEBI" id="CHEBI:30616"/>
    </ligand>
</feature>
<evidence type="ECO:0000256" key="8">
    <source>
        <dbReference type="ARBA" id="ARBA00022840"/>
    </source>
</evidence>